<proteinExistence type="predicted"/>
<name>A0A451A6A1_9GAMM</name>
<accession>A0A451A6A1</accession>
<gene>
    <name evidence="2" type="ORF">BECKTUN1418D_GA0071000_11552</name>
</gene>
<dbReference type="AlphaFoldDB" id="A0A451A6A1"/>
<reference evidence="2" key="1">
    <citation type="submission" date="2019-02" db="EMBL/GenBank/DDBJ databases">
        <authorList>
            <person name="Gruber-Vodicka R. H."/>
            <person name="Seah K. B. B."/>
        </authorList>
    </citation>
    <scope>NUCLEOTIDE SEQUENCE</scope>
    <source>
        <strain evidence="2">BECK_BY1</strain>
    </source>
</reference>
<feature type="transmembrane region" description="Helical" evidence="1">
    <location>
        <begin position="35"/>
        <end position="59"/>
    </location>
</feature>
<sequence>MPLAAFLKVFSPWVVMLFLGSGLKAQTLLPIASPLLVIVAFFILADGLCLVAGQALNGLSDMRMPTLMMGPGHWGVELPAALLFGLARWGRVFWDFGWD</sequence>
<keyword evidence="1" id="KW-0812">Transmembrane</keyword>
<organism evidence="2">
    <name type="scientific">Candidatus Kentrum sp. TUN</name>
    <dbReference type="NCBI Taxonomy" id="2126343"/>
    <lineage>
        <taxon>Bacteria</taxon>
        <taxon>Pseudomonadati</taxon>
        <taxon>Pseudomonadota</taxon>
        <taxon>Gammaproteobacteria</taxon>
        <taxon>Candidatus Kentrum</taxon>
    </lineage>
</organism>
<keyword evidence="1" id="KW-0472">Membrane</keyword>
<keyword evidence="1" id="KW-1133">Transmembrane helix</keyword>
<evidence type="ECO:0000313" key="2">
    <source>
        <dbReference type="EMBL" id="VFK61558.1"/>
    </source>
</evidence>
<dbReference type="EMBL" id="CAADFX010000155">
    <property type="protein sequence ID" value="VFK61558.1"/>
    <property type="molecule type" value="Genomic_DNA"/>
</dbReference>
<evidence type="ECO:0008006" key="3">
    <source>
        <dbReference type="Google" id="ProtNLM"/>
    </source>
</evidence>
<protein>
    <recommendedName>
        <fullName evidence="3">MatE protein</fullName>
    </recommendedName>
</protein>
<evidence type="ECO:0000256" key="1">
    <source>
        <dbReference type="SAM" id="Phobius"/>
    </source>
</evidence>